<name>A0A4R6TGT7_9FLAO</name>
<protein>
    <submittedName>
        <fullName evidence="1">Uncharacterized protein</fullName>
    </submittedName>
</protein>
<dbReference type="AlphaFoldDB" id="A0A4R6TGT7"/>
<dbReference type="Proteomes" id="UP000295468">
    <property type="component" value="Unassembled WGS sequence"/>
</dbReference>
<comment type="caution">
    <text evidence="1">The sequence shown here is derived from an EMBL/GenBank/DDBJ whole genome shotgun (WGS) entry which is preliminary data.</text>
</comment>
<dbReference type="EMBL" id="SNYI01000012">
    <property type="protein sequence ID" value="TDQ28134.1"/>
    <property type="molecule type" value="Genomic_DNA"/>
</dbReference>
<organism evidence="1 2">
    <name type="scientific">Zeaxanthinibacter enoshimensis</name>
    <dbReference type="NCBI Taxonomy" id="392009"/>
    <lineage>
        <taxon>Bacteria</taxon>
        <taxon>Pseudomonadati</taxon>
        <taxon>Bacteroidota</taxon>
        <taxon>Flavobacteriia</taxon>
        <taxon>Flavobacteriales</taxon>
        <taxon>Flavobacteriaceae</taxon>
        <taxon>Zeaxanthinibacter</taxon>
    </lineage>
</organism>
<keyword evidence="2" id="KW-1185">Reference proteome</keyword>
<evidence type="ECO:0000313" key="2">
    <source>
        <dbReference type="Proteomes" id="UP000295468"/>
    </source>
</evidence>
<gene>
    <name evidence="1" type="ORF">CLV82_2984</name>
</gene>
<accession>A0A4R6TGT7</accession>
<proteinExistence type="predicted"/>
<reference evidence="1 2" key="1">
    <citation type="submission" date="2019-03" db="EMBL/GenBank/DDBJ databases">
        <title>Genomic Encyclopedia of Archaeal and Bacterial Type Strains, Phase II (KMG-II): from individual species to whole genera.</title>
        <authorList>
            <person name="Goeker M."/>
        </authorList>
    </citation>
    <scope>NUCLEOTIDE SEQUENCE [LARGE SCALE GENOMIC DNA]</scope>
    <source>
        <strain evidence="1 2">DSM 18435</strain>
    </source>
</reference>
<evidence type="ECO:0000313" key="1">
    <source>
        <dbReference type="EMBL" id="TDQ28134.1"/>
    </source>
</evidence>
<sequence length="96" mass="11069">MFQAYDKCLFKEMSSGPACPVVVETIEGTWTFDSGTHTITIYYPNDYKANLYAKYEEIYPEKSIKRPRIKLQLTIESWTDGVLMAEKTTPNNGYEP</sequence>